<feature type="region of interest" description="Disordered" evidence="3">
    <location>
        <begin position="16"/>
        <end position="40"/>
    </location>
</feature>
<dbReference type="RefSeq" id="XP_013237544.1">
    <property type="nucleotide sequence ID" value="XM_013382090.1"/>
</dbReference>
<dbReference type="PROSITE" id="PS50102">
    <property type="entry name" value="RRM"/>
    <property type="match status" value="1"/>
</dbReference>
<feature type="region of interest" description="Disordered" evidence="3">
    <location>
        <begin position="142"/>
        <end position="183"/>
    </location>
</feature>
<reference evidence="5 6" key="1">
    <citation type="submission" date="2014-04" db="EMBL/GenBank/DDBJ databases">
        <title>A new species of microsporidia sheds light on the evolution of extreme parasitism.</title>
        <authorList>
            <person name="Haag K.L."/>
            <person name="James T.Y."/>
            <person name="Larsson R."/>
            <person name="Schaer T.M."/>
            <person name="Refardt D."/>
            <person name="Pombert J.-F."/>
            <person name="Ebert D."/>
        </authorList>
    </citation>
    <scope>NUCLEOTIDE SEQUENCE [LARGE SCALE GENOMIC DNA]</scope>
    <source>
        <strain evidence="5 6">UGP3</strain>
        <tissue evidence="5">Spores</tissue>
    </source>
</reference>
<feature type="compositionally biased region" description="Basic and acidic residues" evidence="3">
    <location>
        <begin position="16"/>
        <end position="37"/>
    </location>
</feature>
<name>A0A098VPY7_9MICR</name>
<dbReference type="Gene3D" id="3.30.70.330">
    <property type="match status" value="2"/>
</dbReference>
<dbReference type="SUPFAM" id="SSF54928">
    <property type="entry name" value="RNA-binding domain, RBD"/>
    <property type="match status" value="1"/>
</dbReference>
<evidence type="ECO:0000313" key="5">
    <source>
        <dbReference type="EMBL" id="KGG51117.1"/>
    </source>
</evidence>
<dbReference type="AlphaFoldDB" id="A0A098VPY7"/>
<evidence type="ECO:0000256" key="2">
    <source>
        <dbReference type="PROSITE-ProRule" id="PRU00176"/>
    </source>
</evidence>
<dbReference type="PANTHER" id="PTHR23236">
    <property type="entry name" value="EUKARYOTIC TRANSLATION INITIATION FACTOR 4B/4H"/>
    <property type="match status" value="1"/>
</dbReference>
<feature type="compositionally biased region" description="Low complexity" evidence="3">
    <location>
        <begin position="142"/>
        <end position="157"/>
    </location>
</feature>
<feature type="domain" description="RRM" evidence="4">
    <location>
        <begin position="39"/>
        <end position="95"/>
    </location>
</feature>
<dbReference type="PANTHER" id="PTHR23236:SF12">
    <property type="entry name" value="EUKARYOTIC INITIATION FACTOR 4B-RELATED"/>
    <property type="match status" value="1"/>
</dbReference>
<evidence type="ECO:0000313" key="6">
    <source>
        <dbReference type="Proteomes" id="UP000029725"/>
    </source>
</evidence>
<dbReference type="OrthoDB" id="275748at2759"/>
<dbReference type="EMBL" id="JMKJ01000388">
    <property type="protein sequence ID" value="KGG51117.1"/>
    <property type="molecule type" value="Genomic_DNA"/>
</dbReference>
<dbReference type="VEuPathDB" id="MicrosporidiaDB:DI09_44p210"/>
<evidence type="ECO:0000256" key="1">
    <source>
        <dbReference type="ARBA" id="ARBA00022884"/>
    </source>
</evidence>
<evidence type="ECO:0000259" key="4">
    <source>
        <dbReference type="PROSITE" id="PS50102"/>
    </source>
</evidence>
<comment type="caution">
    <text evidence="5">The sequence shown here is derived from an EMBL/GenBank/DDBJ whole genome shotgun (WGS) entry which is preliminary data.</text>
</comment>
<dbReference type="HOGENOM" id="CLU_1475508_0_0_1"/>
<keyword evidence="6" id="KW-1185">Reference proteome</keyword>
<organism evidence="5 6">
    <name type="scientific">Mitosporidium daphniae</name>
    <dbReference type="NCBI Taxonomy" id="1485682"/>
    <lineage>
        <taxon>Eukaryota</taxon>
        <taxon>Fungi</taxon>
        <taxon>Fungi incertae sedis</taxon>
        <taxon>Microsporidia</taxon>
        <taxon>Mitosporidium</taxon>
    </lineage>
</organism>
<accession>A0A098VPY7</accession>
<dbReference type="GeneID" id="25260006"/>
<evidence type="ECO:0000256" key="3">
    <source>
        <dbReference type="SAM" id="MobiDB-lite"/>
    </source>
</evidence>
<dbReference type="Proteomes" id="UP000029725">
    <property type="component" value="Unassembled WGS sequence"/>
</dbReference>
<sequence>MKRKLVEMEEEALKLRKMQEDSEKQDDGISPEKETTDARSVYIGNVDYGASPEELQKHFEFAYVEFKDEESVAAAVALSESVLRGRLIKVLPKRTNVPFFQLAQQRGGYRGYHRGGYHHPPPPQPYYPPASYYYAPRGSRGGYASARGASRYPRGASGYRGGRRGTSGHSSAGSLSGDESGSK</sequence>
<dbReference type="InterPro" id="IPR035979">
    <property type="entry name" value="RBD_domain_sf"/>
</dbReference>
<dbReference type="GO" id="GO:0008143">
    <property type="term" value="F:poly(A) binding"/>
    <property type="evidence" value="ECO:0007669"/>
    <property type="project" value="TreeGrafter"/>
</dbReference>
<dbReference type="InterPro" id="IPR000504">
    <property type="entry name" value="RRM_dom"/>
</dbReference>
<gene>
    <name evidence="5" type="ORF">DI09_44p210</name>
</gene>
<protein>
    <recommendedName>
        <fullName evidence="4">RRM domain-containing protein</fullName>
    </recommendedName>
</protein>
<proteinExistence type="predicted"/>
<keyword evidence="1 2" id="KW-0694">RNA-binding</keyword>
<dbReference type="InterPro" id="IPR012677">
    <property type="entry name" value="Nucleotide-bd_a/b_plait_sf"/>
</dbReference>
<dbReference type="SMART" id="SM00360">
    <property type="entry name" value="RRM"/>
    <property type="match status" value="1"/>
</dbReference>